<evidence type="ECO:0000313" key="2">
    <source>
        <dbReference type="Proteomes" id="UP000035800"/>
    </source>
</evidence>
<dbReference type="AlphaFoldDB" id="K8YHY2"/>
<name>K8YHY2_9LEPT</name>
<reference evidence="1 2" key="2">
    <citation type="journal article" date="2014" name="Emerg. Microbes Infect.">
        <title>Potential impact on kidney infection: a whole-genome analysis of Leptospira santarosai serovar Shermani.</title>
        <authorList>
            <person name="Chou L.F."/>
            <person name="Chen T.W."/>
            <person name="Ko Y.C."/>
            <person name="Pan M.J."/>
            <person name="Tian Y.C."/>
            <person name="Chiu C.H."/>
            <person name="Tang P."/>
            <person name="Hung C.C."/>
            <person name="Yang C.W."/>
        </authorList>
    </citation>
    <scope>NUCLEOTIDE SEQUENCE</scope>
    <source>
        <strain evidence="1 2">LT 821</strain>
    </source>
</reference>
<sequence length="53" mass="6453">MSPYFLKEFCGSFHNFKFYPDSYYEILEAILSEREVRRKKSLNASFLYKDGMR</sequence>
<dbReference type="PATRIC" id="fig|758847.3.peg.177"/>
<organism evidence="1 2">
    <name type="scientific">Leptospira santarosai serovar Shermani str. LT 821</name>
    <dbReference type="NCBI Taxonomy" id="758847"/>
    <lineage>
        <taxon>Bacteria</taxon>
        <taxon>Pseudomonadati</taxon>
        <taxon>Spirochaetota</taxon>
        <taxon>Spirochaetia</taxon>
        <taxon>Leptospirales</taxon>
        <taxon>Leptospiraceae</taxon>
        <taxon>Leptospira</taxon>
    </lineage>
</organism>
<protein>
    <submittedName>
        <fullName evidence="1">Uncharacterized protein</fullName>
    </submittedName>
</protein>
<dbReference type="EMBL" id="CP006694">
    <property type="protein sequence ID" value="EKT88850.1"/>
    <property type="molecule type" value="Genomic_DNA"/>
</dbReference>
<dbReference type="KEGG" id="lst:LSS_00830"/>
<dbReference type="Proteomes" id="UP000035800">
    <property type="component" value="Chromosome I"/>
</dbReference>
<evidence type="ECO:0000313" key="1">
    <source>
        <dbReference type="EMBL" id="EKT88850.1"/>
    </source>
</evidence>
<gene>
    <name evidence="1" type="ORF">LSS_00830</name>
</gene>
<proteinExistence type="predicted"/>
<dbReference type="STRING" id="758847.LSS_00830"/>
<accession>K8YHY2</accession>
<reference evidence="1 2" key="1">
    <citation type="journal article" date="2012" name="Gene">
        <title>Sequence of Leptospira santarosai serovar Shermani genome and prediction of virulence-associated genes.</title>
        <authorList>
            <person name="Chou L.F."/>
            <person name="Chen Y.T."/>
            <person name="Lu C.W."/>
            <person name="Ko Y.C."/>
            <person name="Tang C.Y."/>
            <person name="Pan M.J."/>
            <person name="Tian Y.C."/>
            <person name="Chiu C.H."/>
            <person name="Hung C.C."/>
            <person name="Yang C.W."/>
        </authorList>
    </citation>
    <scope>NUCLEOTIDE SEQUENCE [LARGE SCALE GENOMIC DNA]</scope>
    <source>
        <strain evidence="1">LT 821</strain>
    </source>
</reference>